<organism evidence="2 3">
    <name type="scientific">Pristionchus fissidentatus</name>
    <dbReference type="NCBI Taxonomy" id="1538716"/>
    <lineage>
        <taxon>Eukaryota</taxon>
        <taxon>Metazoa</taxon>
        <taxon>Ecdysozoa</taxon>
        <taxon>Nematoda</taxon>
        <taxon>Chromadorea</taxon>
        <taxon>Rhabditida</taxon>
        <taxon>Rhabditina</taxon>
        <taxon>Diplogasteromorpha</taxon>
        <taxon>Diplogasteroidea</taxon>
        <taxon>Neodiplogasteridae</taxon>
        <taxon>Pristionchus</taxon>
    </lineage>
</organism>
<accession>A0AAV5WXY7</accession>
<evidence type="ECO:0000313" key="2">
    <source>
        <dbReference type="EMBL" id="GMT37072.1"/>
    </source>
</evidence>
<dbReference type="EMBL" id="BTSY01000002">
    <property type="protein sequence ID" value="GMT15964.1"/>
    <property type="molecule type" value="Genomic_DNA"/>
</dbReference>
<dbReference type="AlphaFoldDB" id="A0AAV5WXY7"/>
<dbReference type="EMBL" id="BTSY01000033">
    <property type="protein sequence ID" value="GMT37072.1"/>
    <property type="molecule type" value="Genomic_DNA"/>
</dbReference>
<sequence>MRHRGWVRVVWYHLGSGSGSLGLKGRHGGAIGAGGSVALRSSHSRMRGRCGRRTVIRRHFLLHWKTLVQRIDETNVSAGTVAQSALQSVAYVGKCESVGAVDADVLAAESGVSEQKKLAAGLVGVVDVREAVAARDVRSRDDVLLRLVHDGSGDEVERSLKTNVAHPHAVQ</sequence>
<name>A0AAV5WXY7_9BILA</name>
<evidence type="ECO:0000313" key="1">
    <source>
        <dbReference type="EMBL" id="GMT15964.1"/>
    </source>
</evidence>
<proteinExistence type="predicted"/>
<reference evidence="2" key="1">
    <citation type="submission" date="2023-10" db="EMBL/GenBank/DDBJ databases">
        <title>Genome assembly of Pristionchus species.</title>
        <authorList>
            <person name="Yoshida K."/>
            <person name="Sommer R.J."/>
        </authorList>
    </citation>
    <scope>NUCLEOTIDE SEQUENCE</scope>
    <source>
        <strain evidence="2">RS5133</strain>
    </source>
</reference>
<protein>
    <recommendedName>
        <fullName evidence="4">Ribosomal protein</fullName>
    </recommendedName>
</protein>
<dbReference type="Proteomes" id="UP001432322">
    <property type="component" value="Unassembled WGS sequence"/>
</dbReference>
<comment type="caution">
    <text evidence="2">The sequence shown here is derived from an EMBL/GenBank/DDBJ whole genome shotgun (WGS) entry which is preliminary data.</text>
</comment>
<feature type="non-terminal residue" evidence="2">
    <location>
        <position position="171"/>
    </location>
</feature>
<evidence type="ECO:0000313" key="3">
    <source>
        <dbReference type="Proteomes" id="UP001432322"/>
    </source>
</evidence>
<evidence type="ECO:0008006" key="4">
    <source>
        <dbReference type="Google" id="ProtNLM"/>
    </source>
</evidence>
<keyword evidence="3" id="KW-1185">Reference proteome</keyword>
<gene>
    <name evidence="2" type="ORF">PFISCL1PPCAC_28369</name>
    <name evidence="1" type="ORF">PFISCL1PPCAC_7261</name>
</gene>